<protein>
    <submittedName>
        <fullName evidence="2">Phosphoribosyltransferase</fullName>
    </submittedName>
</protein>
<gene>
    <name evidence="2" type="ORF">BHD05_11720</name>
</gene>
<dbReference type="CDD" id="cd06223">
    <property type="entry name" value="PRTases_typeI"/>
    <property type="match status" value="1"/>
</dbReference>
<name>A0A7L5ALL5_9MICO</name>
<dbReference type="InterPro" id="IPR029057">
    <property type="entry name" value="PRTase-like"/>
</dbReference>
<keyword evidence="3" id="KW-1185">Reference proteome</keyword>
<dbReference type="Gene3D" id="3.30.1310.20">
    <property type="entry name" value="PRTase-like"/>
    <property type="match status" value="1"/>
</dbReference>
<dbReference type="Proteomes" id="UP000464507">
    <property type="component" value="Chromosome"/>
</dbReference>
<dbReference type="InterPro" id="IPR000836">
    <property type="entry name" value="PRTase_dom"/>
</dbReference>
<keyword evidence="2" id="KW-0328">Glycosyltransferase</keyword>
<proteinExistence type="predicted"/>
<evidence type="ECO:0000313" key="3">
    <source>
        <dbReference type="Proteomes" id="UP000464507"/>
    </source>
</evidence>
<dbReference type="RefSeq" id="WP_161886601.1">
    <property type="nucleotide sequence ID" value="NZ_CP017146.1"/>
</dbReference>
<accession>A0A7L5ALL5</accession>
<evidence type="ECO:0000259" key="1">
    <source>
        <dbReference type="Pfam" id="PF00156"/>
    </source>
</evidence>
<dbReference type="AlphaFoldDB" id="A0A7L5ALL5"/>
<organism evidence="2 3">
    <name type="scientific">Marisediminicola antarctica</name>
    <dbReference type="NCBI Taxonomy" id="674079"/>
    <lineage>
        <taxon>Bacteria</taxon>
        <taxon>Bacillati</taxon>
        <taxon>Actinomycetota</taxon>
        <taxon>Actinomycetes</taxon>
        <taxon>Micrococcales</taxon>
        <taxon>Microbacteriaceae</taxon>
        <taxon>Marisediminicola</taxon>
    </lineage>
</organism>
<dbReference type="EMBL" id="CP017146">
    <property type="protein sequence ID" value="QHO70214.1"/>
    <property type="molecule type" value="Genomic_DNA"/>
</dbReference>
<dbReference type="KEGG" id="mant:BHD05_11720"/>
<keyword evidence="2" id="KW-0808">Transferase</keyword>
<reference evidence="2 3" key="1">
    <citation type="submission" date="2016-09" db="EMBL/GenBank/DDBJ databases">
        <title>Complete genome sequence of microbes from the polar regions.</title>
        <authorList>
            <person name="Liao L."/>
            <person name="Chen B."/>
        </authorList>
    </citation>
    <scope>NUCLEOTIDE SEQUENCE [LARGE SCALE GENOMIC DNA]</scope>
    <source>
        <strain evidence="2 3">ZS314</strain>
    </source>
</reference>
<dbReference type="SUPFAM" id="SSF53271">
    <property type="entry name" value="PRTase-like"/>
    <property type="match status" value="1"/>
</dbReference>
<dbReference type="OrthoDB" id="9810066at2"/>
<evidence type="ECO:0000313" key="2">
    <source>
        <dbReference type="EMBL" id="QHO70214.1"/>
    </source>
</evidence>
<dbReference type="Pfam" id="PF00156">
    <property type="entry name" value="Pribosyltran"/>
    <property type="match status" value="1"/>
</dbReference>
<sequence length="212" mass="22639">MLFLDRPDAGRRLAARLTDFAGRDTVVLGLPRGGVPVALEVARALDAPLDVVVVRKLGSPRNPEYALGAIGAGGVRVVDRGAMRALGVTDHDLEVIEAGERAELERRTVRFRADRAALDLAGKTAIVVDDGIATGSTARAACLIVREMGARRIVLAVPVAPRDWIARIGDAADEFVCLETPAHFFAVGQWYADFTQTTDEEVSAALAARRVT</sequence>
<dbReference type="GO" id="GO:0016757">
    <property type="term" value="F:glycosyltransferase activity"/>
    <property type="evidence" value="ECO:0007669"/>
    <property type="project" value="UniProtKB-KW"/>
</dbReference>
<feature type="domain" description="Phosphoribosyltransferase" evidence="1">
    <location>
        <begin position="9"/>
        <end position="163"/>
    </location>
</feature>
<dbReference type="Gene3D" id="3.40.50.2020">
    <property type="match status" value="1"/>
</dbReference>